<evidence type="ECO:0000256" key="1">
    <source>
        <dbReference type="SAM" id="Phobius"/>
    </source>
</evidence>
<proteinExistence type="predicted"/>
<organism evidence="3 4">
    <name type="scientific">Arthrobacter silviterrae</name>
    <dbReference type="NCBI Taxonomy" id="2026658"/>
    <lineage>
        <taxon>Bacteria</taxon>
        <taxon>Bacillati</taxon>
        <taxon>Actinomycetota</taxon>
        <taxon>Actinomycetes</taxon>
        <taxon>Micrococcales</taxon>
        <taxon>Micrococcaceae</taxon>
        <taxon>Arthrobacter</taxon>
    </lineage>
</organism>
<feature type="domain" description="SPW repeat-containing integral membrane" evidence="2">
    <location>
        <begin position="7"/>
        <end position="100"/>
    </location>
</feature>
<evidence type="ECO:0000313" key="3">
    <source>
        <dbReference type="EMBL" id="NGN85290.1"/>
    </source>
</evidence>
<keyword evidence="1" id="KW-0812">Transmembrane</keyword>
<protein>
    <submittedName>
        <fullName evidence="3">SPW repeat protein</fullName>
    </submittedName>
</protein>
<dbReference type="RefSeq" id="WP_165183502.1">
    <property type="nucleotide sequence ID" value="NZ_JAAKZI010000044.1"/>
</dbReference>
<feature type="transmembrane region" description="Helical" evidence="1">
    <location>
        <begin position="61"/>
        <end position="79"/>
    </location>
</feature>
<evidence type="ECO:0000259" key="2">
    <source>
        <dbReference type="Pfam" id="PF03779"/>
    </source>
</evidence>
<accession>A0ABX0DHL2</accession>
<feature type="transmembrane region" description="Helical" evidence="1">
    <location>
        <begin position="85"/>
        <end position="104"/>
    </location>
</feature>
<dbReference type="Proteomes" id="UP000479226">
    <property type="component" value="Unassembled WGS sequence"/>
</dbReference>
<dbReference type="EMBL" id="JAAKZI010000044">
    <property type="protein sequence ID" value="NGN85290.1"/>
    <property type="molecule type" value="Genomic_DNA"/>
</dbReference>
<feature type="transmembrane region" description="Helical" evidence="1">
    <location>
        <begin position="32"/>
        <end position="49"/>
    </location>
</feature>
<reference evidence="3 4" key="1">
    <citation type="submission" date="2020-02" db="EMBL/GenBank/DDBJ databases">
        <title>Genome sequence of the type strain DSM 27180 of Arthrobacter silviterrae.</title>
        <authorList>
            <person name="Gao J."/>
            <person name="Sun J."/>
        </authorList>
    </citation>
    <scope>NUCLEOTIDE SEQUENCE [LARGE SCALE GENOMIC DNA]</scope>
    <source>
        <strain evidence="3 4">DSM 27180</strain>
    </source>
</reference>
<evidence type="ECO:0000313" key="4">
    <source>
        <dbReference type="Proteomes" id="UP000479226"/>
    </source>
</evidence>
<gene>
    <name evidence="3" type="ORF">G6N77_17745</name>
</gene>
<keyword evidence="1" id="KW-1133">Transmembrane helix</keyword>
<sequence length="123" mass="13215">MKAWTKWQNWVAVAAGLYAALATIWTTTDAKTTTTLIVLGVLTIIAGLINLSAPRLESVETAQGILGILLFISPWVLLFTGMTGIAITAWVCGAVTIVVTAWAMPSVMKMREGQHQHHRPSAA</sequence>
<keyword evidence="4" id="KW-1185">Reference proteome</keyword>
<name>A0ABX0DHL2_9MICC</name>
<dbReference type="Pfam" id="PF03779">
    <property type="entry name" value="SPW"/>
    <property type="match status" value="1"/>
</dbReference>
<dbReference type="InterPro" id="IPR005530">
    <property type="entry name" value="SPW"/>
</dbReference>
<comment type="caution">
    <text evidence="3">The sequence shown here is derived from an EMBL/GenBank/DDBJ whole genome shotgun (WGS) entry which is preliminary data.</text>
</comment>
<keyword evidence="1" id="KW-0472">Membrane</keyword>